<evidence type="ECO:0000256" key="2">
    <source>
        <dbReference type="ARBA" id="ARBA00022737"/>
    </source>
</evidence>
<keyword evidence="1" id="KW-0880">Kelch repeat</keyword>
<feature type="domain" description="BTB" evidence="3">
    <location>
        <begin position="12"/>
        <end position="67"/>
    </location>
</feature>
<dbReference type="InterPro" id="IPR011333">
    <property type="entry name" value="SKP1/BTB/POZ_sf"/>
</dbReference>
<dbReference type="WBParaSite" id="HDID_0001107701-mRNA-1">
    <property type="protein sequence ID" value="HDID_0001107701-mRNA-1"/>
    <property type="gene ID" value="HDID_0001107701"/>
</dbReference>
<evidence type="ECO:0000313" key="4">
    <source>
        <dbReference type="WBParaSite" id="HDID_0001107701-mRNA-1"/>
    </source>
</evidence>
<sequence length="389" mass="43279">LIQVFPDSADSLVDWSRFPHEIVEAVLSFAYTGSITINSENVLQLLLFAYNLRSSQLIEWCNDFLASRINVDNVVDIWVVANVTVNEDLISSCLATIRDHIDDLINDSRFFTYTEPKGMAMMICDESILSKVESSPQNHESASSPTDQLLTKWLSNSESNTLGTSVDVVARFEDLISSLNLQSIPIEILGELSTKAIELNASKACMLNLAAAMKAPRQLSENTPTMLHSVDKKWSALPDMPEAKSGCSATTLLEREFVVVGGEGSNGVSKTVHLLTEEKGAWQWKCLPSMLTARIKPGIAYYESQVFVAGGNFNKDFDIECLKVPQDEGIAHQWTLISTLDFVPTSGVQLLIYSKRLHLHACAIMWSNSSFRRREEGWVLNRLNVKVVE</sequence>
<dbReference type="PANTHER" id="PTHR24412:SF489">
    <property type="entry name" value="RING FINGER DOMAIN AND KELCH REPEAT-CONTAINING PROTEIN DDB_G0271372"/>
    <property type="match status" value="1"/>
</dbReference>
<proteinExistence type="predicted"/>
<evidence type="ECO:0000259" key="3">
    <source>
        <dbReference type="Pfam" id="PF00651"/>
    </source>
</evidence>
<evidence type="ECO:0000256" key="1">
    <source>
        <dbReference type="ARBA" id="ARBA00022441"/>
    </source>
</evidence>
<dbReference type="InterPro" id="IPR015915">
    <property type="entry name" value="Kelch-typ_b-propeller"/>
</dbReference>
<protein>
    <submittedName>
        <fullName evidence="4">BTB domain-containing protein</fullName>
    </submittedName>
</protein>
<organism evidence="4">
    <name type="scientific">Hymenolepis diminuta</name>
    <name type="common">Rat tapeworm</name>
    <dbReference type="NCBI Taxonomy" id="6216"/>
    <lineage>
        <taxon>Eukaryota</taxon>
        <taxon>Metazoa</taxon>
        <taxon>Spiralia</taxon>
        <taxon>Lophotrochozoa</taxon>
        <taxon>Platyhelminthes</taxon>
        <taxon>Cestoda</taxon>
        <taxon>Eucestoda</taxon>
        <taxon>Cyclophyllidea</taxon>
        <taxon>Hymenolepididae</taxon>
        <taxon>Hymenolepis</taxon>
    </lineage>
</organism>
<reference evidence="4" key="1">
    <citation type="submission" date="2017-02" db="UniProtKB">
        <authorList>
            <consortium name="WormBaseParasite"/>
        </authorList>
    </citation>
    <scope>IDENTIFICATION</scope>
</reference>
<dbReference type="PANTHER" id="PTHR24412">
    <property type="entry name" value="KELCH PROTEIN"/>
    <property type="match status" value="1"/>
</dbReference>
<dbReference type="STRING" id="6216.A0A0R3SZ81"/>
<dbReference type="Pfam" id="PF00651">
    <property type="entry name" value="BTB"/>
    <property type="match status" value="1"/>
</dbReference>
<dbReference type="AlphaFoldDB" id="A0A0R3SZ81"/>
<dbReference type="Gene3D" id="2.120.10.80">
    <property type="entry name" value="Kelch-type beta propeller"/>
    <property type="match status" value="1"/>
</dbReference>
<dbReference type="SUPFAM" id="SSF117281">
    <property type="entry name" value="Kelch motif"/>
    <property type="match status" value="1"/>
</dbReference>
<keyword evidence="2" id="KW-0677">Repeat</keyword>
<accession>A0A0R3SZ81</accession>
<name>A0A0R3SZ81_HYMDI</name>
<dbReference type="Gene3D" id="3.30.710.10">
    <property type="entry name" value="Potassium Channel Kv1.1, Chain A"/>
    <property type="match status" value="1"/>
</dbReference>
<dbReference type="InterPro" id="IPR000210">
    <property type="entry name" value="BTB/POZ_dom"/>
</dbReference>
<dbReference type="SUPFAM" id="SSF54695">
    <property type="entry name" value="POZ domain"/>
    <property type="match status" value="1"/>
</dbReference>